<keyword evidence="3" id="KW-1185">Reference proteome</keyword>
<dbReference type="Pfam" id="PF01381">
    <property type="entry name" value="HTH_3"/>
    <property type="match status" value="1"/>
</dbReference>
<evidence type="ECO:0000313" key="3">
    <source>
        <dbReference type="Proteomes" id="UP000315995"/>
    </source>
</evidence>
<dbReference type="CDD" id="cd00093">
    <property type="entry name" value="HTH_XRE"/>
    <property type="match status" value="1"/>
</dbReference>
<dbReference type="InterPro" id="IPR010982">
    <property type="entry name" value="Lambda_DNA-bd_dom_sf"/>
</dbReference>
<accession>A0A4Y6PTZ3</accession>
<reference evidence="2 3" key="1">
    <citation type="submission" date="2019-06" db="EMBL/GenBank/DDBJ databases">
        <title>Persicimonas caeni gen. nov., sp. nov., a predatory bacterium isolated from solar saltern.</title>
        <authorList>
            <person name="Wang S."/>
        </authorList>
    </citation>
    <scope>NUCLEOTIDE SEQUENCE [LARGE SCALE GENOMIC DNA]</scope>
    <source>
        <strain evidence="2 3">YN101</strain>
    </source>
</reference>
<dbReference type="SMART" id="SM00530">
    <property type="entry name" value="HTH_XRE"/>
    <property type="match status" value="1"/>
</dbReference>
<protein>
    <submittedName>
        <fullName evidence="2">Helix-turn-helix transcriptional regulator</fullName>
    </submittedName>
</protein>
<dbReference type="InterPro" id="IPR001387">
    <property type="entry name" value="Cro/C1-type_HTH"/>
</dbReference>
<feature type="domain" description="HTH cro/C1-type" evidence="1">
    <location>
        <begin position="106"/>
        <end position="160"/>
    </location>
</feature>
<proteinExistence type="predicted"/>
<evidence type="ECO:0000313" key="2">
    <source>
        <dbReference type="EMBL" id="QDG51768.1"/>
    </source>
</evidence>
<dbReference type="SUPFAM" id="SSF47413">
    <property type="entry name" value="lambda repressor-like DNA-binding domains"/>
    <property type="match status" value="1"/>
</dbReference>
<accession>A0A5B8YBB6</accession>
<dbReference type="GO" id="GO:0003677">
    <property type="term" value="F:DNA binding"/>
    <property type="evidence" value="ECO:0007669"/>
    <property type="project" value="InterPro"/>
</dbReference>
<dbReference type="Gene3D" id="1.10.260.40">
    <property type="entry name" value="lambda repressor-like DNA-binding domains"/>
    <property type="match status" value="1"/>
</dbReference>
<dbReference type="AlphaFoldDB" id="A0A4Y6PTZ3"/>
<name>A0A4Y6PTZ3_PERCE</name>
<dbReference type="RefSeq" id="WP_141198248.1">
    <property type="nucleotide sequence ID" value="NZ_CP041186.1"/>
</dbReference>
<dbReference type="EMBL" id="CP041186">
    <property type="protein sequence ID" value="QDG51768.1"/>
    <property type="molecule type" value="Genomic_DNA"/>
</dbReference>
<sequence length="166" mass="19042">MTVQHQTSSEHQVDLFEVATKMRNEGLPDEFIADAVAVARGYEGVYDLMMMWSEVLDATERDEIVADIQDMIDECSEPVGPRKERYVRFDDLDWIADNIMKFKDNLRREVDTQGMTLTQLAERTGMPLPSLSRFFNNASMPRRATLLKIAEALDLSAVEIATDWDY</sequence>
<dbReference type="OrthoDB" id="9256098at2"/>
<dbReference type="Proteomes" id="UP000315995">
    <property type="component" value="Chromosome"/>
</dbReference>
<gene>
    <name evidence="2" type="ORF">FIV42_13725</name>
</gene>
<evidence type="ECO:0000259" key="1">
    <source>
        <dbReference type="PROSITE" id="PS50943"/>
    </source>
</evidence>
<organism evidence="2 3">
    <name type="scientific">Persicimonas caeni</name>
    <dbReference type="NCBI Taxonomy" id="2292766"/>
    <lineage>
        <taxon>Bacteria</taxon>
        <taxon>Deltaproteobacteria</taxon>
        <taxon>Bradymonadales</taxon>
        <taxon>Bradymonadaceae</taxon>
        <taxon>Persicimonas</taxon>
    </lineage>
</organism>
<dbReference type="PROSITE" id="PS50943">
    <property type="entry name" value="HTH_CROC1"/>
    <property type="match status" value="1"/>
</dbReference>